<protein>
    <submittedName>
        <fullName evidence="1">Uncharacterized protein</fullName>
    </submittedName>
</protein>
<name>A0ABP1PTT3_9HEXA</name>
<organism evidence="1 2">
    <name type="scientific">Orchesella dallaii</name>
    <dbReference type="NCBI Taxonomy" id="48710"/>
    <lineage>
        <taxon>Eukaryota</taxon>
        <taxon>Metazoa</taxon>
        <taxon>Ecdysozoa</taxon>
        <taxon>Arthropoda</taxon>
        <taxon>Hexapoda</taxon>
        <taxon>Collembola</taxon>
        <taxon>Entomobryomorpha</taxon>
        <taxon>Entomobryoidea</taxon>
        <taxon>Orchesellidae</taxon>
        <taxon>Orchesellinae</taxon>
        <taxon>Orchesella</taxon>
    </lineage>
</organism>
<accession>A0ABP1PTT3</accession>
<dbReference type="EMBL" id="CAXLJM020000012">
    <property type="protein sequence ID" value="CAL8077068.1"/>
    <property type="molecule type" value="Genomic_DNA"/>
</dbReference>
<evidence type="ECO:0000313" key="2">
    <source>
        <dbReference type="Proteomes" id="UP001642540"/>
    </source>
</evidence>
<comment type="caution">
    <text evidence="1">The sequence shown here is derived from an EMBL/GenBank/DDBJ whole genome shotgun (WGS) entry which is preliminary data.</text>
</comment>
<gene>
    <name evidence="1" type="ORF">ODALV1_LOCUS3686</name>
</gene>
<reference evidence="1 2" key="1">
    <citation type="submission" date="2024-08" db="EMBL/GenBank/DDBJ databases">
        <authorList>
            <person name="Cucini C."/>
            <person name="Frati F."/>
        </authorList>
    </citation>
    <scope>NUCLEOTIDE SEQUENCE [LARGE SCALE GENOMIC DNA]</scope>
</reference>
<evidence type="ECO:0000313" key="1">
    <source>
        <dbReference type="EMBL" id="CAL8077068.1"/>
    </source>
</evidence>
<proteinExistence type="predicted"/>
<sequence length="202" mass="23017">MFHMTIFEISFLHLDVPEPPSLTEIKCPEEIDSRFCNIILTTKGLNEETAFTPSDIKSKWFEAIKSVDDHSDSPSWEVQQAAGRDYLTDVEMKLAVISKIVDKEELRKLFYGLSTGDNGILKTLAAYRAASPEDRKAFTDLSSKVGEFEAETRKLFVDVLQTTDNVEETLHQMQEEHYEFIGNILGFKEMVMAHQSLISDIM</sequence>
<keyword evidence="2" id="KW-1185">Reference proteome</keyword>
<dbReference type="Proteomes" id="UP001642540">
    <property type="component" value="Unassembled WGS sequence"/>
</dbReference>